<dbReference type="Pfam" id="PF22521">
    <property type="entry name" value="HypF_C_2"/>
    <property type="match status" value="1"/>
</dbReference>
<dbReference type="Pfam" id="PF01300">
    <property type="entry name" value="Sua5_yciO_yrdC"/>
    <property type="match status" value="1"/>
</dbReference>
<keyword evidence="11" id="KW-0378">Hydrolase</keyword>
<comment type="pathway">
    <text evidence="1">Protein modification; [NiFe] hydrogenase maturation.</text>
</comment>
<dbReference type="InterPro" id="IPR004421">
    <property type="entry name" value="Carbamoyltransferase_HypF"/>
</dbReference>
<dbReference type="InterPro" id="IPR017945">
    <property type="entry name" value="DHBP_synth_RibB-like_a/b_dom"/>
</dbReference>
<dbReference type="InterPro" id="IPR055128">
    <property type="entry name" value="HypF_C_2"/>
</dbReference>
<evidence type="ECO:0000256" key="3">
    <source>
        <dbReference type="ARBA" id="ARBA00008097"/>
    </source>
</evidence>
<comment type="catalytic activity">
    <reaction evidence="9">
        <text>C-terminal L-cysteinyl-[HypE protein] + carbamoyl phosphate + ATP + H2O = C-terminal S-carboxamide-L-cysteinyl-[HypE protein] + AMP + phosphate + diphosphate + H(+)</text>
        <dbReference type="Rhea" id="RHEA:55636"/>
        <dbReference type="Rhea" id="RHEA-COMP:14247"/>
        <dbReference type="Rhea" id="RHEA-COMP:14392"/>
        <dbReference type="ChEBI" id="CHEBI:15377"/>
        <dbReference type="ChEBI" id="CHEBI:15378"/>
        <dbReference type="ChEBI" id="CHEBI:30616"/>
        <dbReference type="ChEBI" id="CHEBI:33019"/>
        <dbReference type="ChEBI" id="CHEBI:43474"/>
        <dbReference type="ChEBI" id="CHEBI:58228"/>
        <dbReference type="ChEBI" id="CHEBI:76913"/>
        <dbReference type="ChEBI" id="CHEBI:139126"/>
        <dbReference type="ChEBI" id="CHEBI:456215"/>
    </reaction>
</comment>
<dbReference type="PROSITE" id="PS51163">
    <property type="entry name" value="YRDC"/>
    <property type="match status" value="1"/>
</dbReference>
<dbReference type="STRING" id="870242.cpu_22920"/>
<evidence type="ECO:0000256" key="10">
    <source>
        <dbReference type="PIRNR" id="PIRNR006256"/>
    </source>
</evidence>
<dbReference type="PANTHER" id="PTHR42959:SF1">
    <property type="entry name" value="CARBAMOYLTRANSFERASE HYPF"/>
    <property type="match status" value="1"/>
</dbReference>
<dbReference type="GO" id="GO:0016874">
    <property type="term" value="F:ligase activity"/>
    <property type="evidence" value="ECO:0007669"/>
    <property type="project" value="UniProtKB-UniRule"/>
</dbReference>
<dbReference type="OrthoDB" id="9808093at2"/>
<keyword evidence="5" id="KW-0479">Metal-binding</keyword>
<dbReference type="GO" id="GO:0003998">
    <property type="term" value="F:acylphosphatase activity"/>
    <property type="evidence" value="ECO:0007669"/>
    <property type="project" value="UniProtKB-EC"/>
</dbReference>
<dbReference type="PANTHER" id="PTHR42959">
    <property type="entry name" value="CARBAMOYLTRANSFERASE"/>
    <property type="match status" value="1"/>
</dbReference>
<evidence type="ECO:0000313" key="15">
    <source>
        <dbReference type="Proteomes" id="UP000187485"/>
    </source>
</evidence>
<dbReference type="Gene3D" id="3.30.420.40">
    <property type="match status" value="1"/>
</dbReference>
<comment type="similarity">
    <text evidence="2">Belongs to the acylphosphatase family.</text>
</comment>
<proteinExistence type="inferred from homology"/>
<dbReference type="SUPFAM" id="SSF53067">
    <property type="entry name" value="Actin-like ATPase domain"/>
    <property type="match status" value="1"/>
</dbReference>
<dbReference type="SUPFAM" id="SSF54975">
    <property type="entry name" value="Acylphosphatase/BLUF domain-like"/>
    <property type="match status" value="1"/>
</dbReference>
<protein>
    <recommendedName>
        <fullName evidence="10">Carbamoyltransferase</fullName>
        <ecNumber evidence="10">6.2.-.-</ecNumber>
    </recommendedName>
</protein>
<reference evidence="15" key="1">
    <citation type="submission" date="2016-12" db="EMBL/GenBank/DDBJ databases">
        <title>Draft Genome Sequences od Carboxydothermus pertinax and islandicus, Hydrogenogenic Carboxydotrophic Bacteria.</title>
        <authorList>
            <person name="Fukuyama Y."/>
            <person name="Ohmae K."/>
            <person name="Yoneda Y."/>
            <person name="Yoshida T."/>
            <person name="Sako Y."/>
        </authorList>
    </citation>
    <scope>NUCLEOTIDE SEQUENCE [LARGE SCALE GENOMIC DNA]</scope>
    <source>
        <strain evidence="15">Ug1</strain>
    </source>
</reference>
<comment type="catalytic activity">
    <reaction evidence="8 11">
        <text>an acyl phosphate + H2O = a carboxylate + phosphate + H(+)</text>
        <dbReference type="Rhea" id="RHEA:14965"/>
        <dbReference type="ChEBI" id="CHEBI:15377"/>
        <dbReference type="ChEBI" id="CHEBI:15378"/>
        <dbReference type="ChEBI" id="CHEBI:29067"/>
        <dbReference type="ChEBI" id="CHEBI:43474"/>
        <dbReference type="ChEBI" id="CHEBI:59918"/>
        <dbReference type="EC" id="3.6.1.7"/>
    </reaction>
</comment>
<dbReference type="InterPro" id="IPR043129">
    <property type="entry name" value="ATPase_NBD"/>
</dbReference>
<evidence type="ECO:0000256" key="4">
    <source>
        <dbReference type="ARBA" id="ARBA00022598"/>
    </source>
</evidence>
<dbReference type="SUPFAM" id="SSF55821">
    <property type="entry name" value="YrdC/RibB"/>
    <property type="match status" value="1"/>
</dbReference>
<dbReference type="GO" id="GO:0003725">
    <property type="term" value="F:double-stranded RNA binding"/>
    <property type="evidence" value="ECO:0007669"/>
    <property type="project" value="InterPro"/>
</dbReference>
<dbReference type="EC" id="6.2.-.-" evidence="10"/>
<keyword evidence="15" id="KW-1185">Reference proteome</keyword>
<dbReference type="GO" id="GO:0051604">
    <property type="term" value="P:protein maturation"/>
    <property type="evidence" value="ECO:0007669"/>
    <property type="project" value="TreeGrafter"/>
</dbReference>
<evidence type="ECO:0000256" key="9">
    <source>
        <dbReference type="ARBA" id="ARBA00048220"/>
    </source>
</evidence>
<name>A0A1L8CXX6_9THEO</name>
<evidence type="ECO:0000256" key="6">
    <source>
        <dbReference type="ARBA" id="ARBA00022771"/>
    </source>
</evidence>
<dbReference type="RefSeq" id="WP_075860167.1">
    <property type="nucleotide sequence ID" value="NZ_BDJK01000055.1"/>
</dbReference>
<evidence type="ECO:0000256" key="11">
    <source>
        <dbReference type="PROSITE-ProRule" id="PRU00520"/>
    </source>
</evidence>
<dbReference type="AlphaFoldDB" id="A0A1L8CXX6"/>
<feature type="active site" evidence="11">
    <location>
        <position position="19"/>
    </location>
</feature>
<evidence type="ECO:0000259" key="12">
    <source>
        <dbReference type="PROSITE" id="PS51160"/>
    </source>
</evidence>
<dbReference type="UniPathway" id="UPA00335"/>
<gene>
    <name evidence="14" type="ORF">cpu_22920</name>
</gene>
<organism evidence="14 15">
    <name type="scientific">Carboxydothermus pertinax</name>
    <dbReference type="NCBI Taxonomy" id="870242"/>
    <lineage>
        <taxon>Bacteria</taxon>
        <taxon>Bacillati</taxon>
        <taxon>Bacillota</taxon>
        <taxon>Clostridia</taxon>
        <taxon>Thermoanaerobacterales</taxon>
        <taxon>Thermoanaerobacteraceae</taxon>
        <taxon>Carboxydothermus</taxon>
    </lineage>
</organism>
<keyword evidence="6" id="KW-0863">Zinc-finger</keyword>
<keyword evidence="4" id="KW-0436">Ligase</keyword>
<comment type="similarity">
    <text evidence="3 10">Belongs to the carbamoyltransferase HypF family.</text>
</comment>
<dbReference type="EMBL" id="BDJK01000055">
    <property type="protein sequence ID" value="GAV23782.1"/>
    <property type="molecule type" value="Genomic_DNA"/>
</dbReference>
<dbReference type="InterPro" id="IPR017968">
    <property type="entry name" value="Acylphosphatase_CS"/>
</dbReference>
<evidence type="ECO:0000256" key="8">
    <source>
        <dbReference type="ARBA" id="ARBA00047645"/>
    </source>
</evidence>
<dbReference type="InterPro" id="IPR036046">
    <property type="entry name" value="Acylphosphatase-like_dom_sf"/>
</dbReference>
<dbReference type="InterPro" id="IPR001792">
    <property type="entry name" value="Acylphosphatase-like_dom"/>
</dbReference>
<sequence length="754" mass="85823">MKVSKKITVSGLVQGVGFRPFIWRIARENQITGWVKNSLAGVEILAEGKEHQIAQFIKTIKKDKPPLAIIEKISVTQAKKIYNFETFEIIESYRDKEGVLIVPADLPVCEDCLKELYDKEDRRFRYPFINCTNCGPRFTIIEKLPYDRINTSMQEFPLCPECYEEYKNPENRRFHAEPVACSACGPQLFLYDTEKNLIAQDDKAIYRVYKLLKEGKILALKSLGGYHLAVDPLNPQAVLHLRQRKRREAKPFALMVRDLVSAKKYVLLTKAEEKLLTSKIRPIVLCRRKKSSKIAREVSPDNNYLGIMLPYTPLHYLIMEHFDALIMTSANLTEEPIVYQDEEAFIKLKGIADFILTNNRPILRPVDDSVAMIHKNKPVIIRRARGLAPLPVKVSGIREGILALGGQLKNSFALTKKDYVYLSQYFGDLDNLLSRRSYLKGIEDFCNFFEFTPKIVAFDLHPGYFTSTLAEEKYPKLQKIPIQHHKAHLAAVVAEKRISPPFMGVIFDGTGYGEDGMIWGGEFFVALTDEKYERIAHLKYFPLLDGDDAVKKPWKSALSLIATTGVDLSENISKWEVAADELELAINRLSRQTLYTSSIGRLFDGVSALLGLKTIISYEGQAAVLLETRAQKEETGRYDFNIIDKFPYEIDYKPLILEILEDKRKGTAIEVISGKFHNTVVEMIVAVAEIVKKSYGIEKILFAGGVFQNRILLQKAFKRLQSLNFKPVVSEYVPVNDQGIALGQVYIANKLIRE</sequence>
<dbReference type="PIRSF" id="PIRSF006256">
    <property type="entry name" value="CMPcnvr_hdrg_mat"/>
    <property type="match status" value="1"/>
</dbReference>
<keyword evidence="14" id="KW-0808">Transferase</keyword>
<evidence type="ECO:0000259" key="13">
    <source>
        <dbReference type="PROSITE" id="PS51163"/>
    </source>
</evidence>
<dbReference type="Pfam" id="PF07503">
    <property type="entry name" value="zf-HYPF"/>
    <property type="match status" value="2"/>
</dbReference>
<comment type="caution">
    <text evidence="14">The sequence shown here is derived from an EMBL/GenBank/DDBJ whole genome shotgun (WGS) entry which is preliminary data.</text>
</comment>
<dbReference type="Gene3D" id="3.30.110.120">
    <property type="match status" value="1"/>
</dbReference>
<dbReference type="InterPro" id="IPR006070">
    <property type="entry name" value="Sua5-like_dom"/>
</dbReference>
<feature type="domain" description="YrdC-like" evidence="13">
    <location>
        <begin position="202"/>
        <end position="386"/>
    </location>
</feature>
<feature type="active site" evidence="11">
    <location>
        <position position="37"/>
    </location>
</feature>
<dbReference type="InterPro" id="IPR051060">
    <property type="entry name" value="Carbamoyltrans_HypF-like"/>
</dbReference>
<dbReference type="InterPro" id="IPR011125">
    <property type="entry name" value="Znf_HypF"/>
</dbReference>
<dbReference type="GO" id="GO:0016743">
    <property type="term" value="F:carboxyl- or carbamoyltransferase activity"/>
    <property type="evidence" value="ECO:0007669"/>
    <property type="project" value="UniProtKB-UniRule"/>
</dbReference>
<dbReference type="Gene3D" id="3.30.420.360">
    <property type="match status" value="1"/>
</dbReference>
<evidence type="ECO:0000256" key="2">
    <source>
        <dbReference type="ARBA" id="ARBA00005614"/>
    </source>
</evidence>
<accession>A0A1L8CXX6</accession>
<dbReference type="GO" id="GO:0008270">
    <property type="term" value="F:zinc ion binding"/>
    <property type="evidence" value="ECO:0007669"/>
    <property type="project" value="UniProtKB-KW"/>
</dbReference>
<dbReference type="Proteomes" id="UP000187485">
    <property type="component" value="Unassembled WGS sequence"/>
</dbReference>
<evidence type="ECO:0000256" key="1">
    <source>
        <dbReference type="ARBA" id="ARBA00004711"/>
    </source>
</evidence>
<evidence type="ECO:0000313" key="14">
    <source>
        <dbReference type="EMBL" id="GAV23782.1"/>
    </source>
</evidence>
<evidence type="ECO:0000256" key="7">
    <source>
        <dbReference type="ARBA" id="ARBA00022833"/>
    </source>
</evidence>
<evidence type="ECO:0000256" key="5">
    <source>
        <dbReference type="ARBA" id="ARBA00022723"/>
    </source>
</evidence>
<feature type="domain" description="Acylphosphatase-like" evidence="12">
    <location>
        <begin position="4"/>
        <end position="91"/>
    </location>
</feature>
<dbReference type="PROSITE" id="PS51160">
    <property type="entry name" value="ACYLPHOSPHATASE_3"/>
    <property type="match status" value="1"/>
</dbReference>
<dbReference type="PROSITE" id="PS00150">
    <property type="entry name" value="ACYLPHOSPHATASE_1"/>
    <property type="match status" value="1"/>
</dbReference>
<dbReference type="InterPro" id="IPR041440">
    <property type="entry name" value="HypF_C"/>
</dbReference>
<dbReference type="Gene3D" id="3.90.870.50">
    <property type="match status" value="1"/>
</dbReference>
<keyword evidence="7" id="KW-0862">Zinc</keyword>
<dbReference type="Pfam" id="PF17788">
    <property type="entry name" value="HypF_C"/>
    <property type="match status" value="1"/>
</dbReference>
<dbReference type="Pfam" id="PF00708">
    <property type="entry name" value="Acylphosphatase"/>
    <property type="match status" value="1"/>
</dbReference>
<dbReference type="NCBIfam" id="TIGR00143">
    <property type="entry name" value="hypF"/>
    <property type="match status" value="1"/>
</dbReference>